<protein>
    <submittedName>
        <fullName evidence="1">Uncharacterized protein</fullName>
    </submittedName>
</protein>
<accession>A0A7K0FRC4</accession>
<name>A0A7K0FRC4_9SPHI</name>
<dbReference type="RefSeq" id="WP_154287745.1">
    <property type="nucleotide sequence ID" value="NZ_WKJI01000002.1"/>
</dbReference>
<keyword evidence="2" id="KW-1185">Reference proteome</keyword>
<comment type="caution">
    <text evidence="1">The sequence shown here is derived from an EMBL/GenBank/DDBJ whole genome shotgun (WGS) entry which is preliminary data.</text>
</comment>
<dbReference type="Proteomes" id="UP000462931">
    <property type="component" value="Unassembled WGS sequence"/>
</dbReference>
<proteinExistence type="predicted"/>
<evidence type="ECO:0000313" key="2">
    <source>
        <dbReference type="Proteomes" id="UP000462931"/>
    </source>
</evidence>
<gene>
    <name evidence="1" type="ORF">GJJ64_10575</name>
</gene>
<organism evidence="1 2">
    <name type="scientific">Pedobacter puniceum</name>
    <dbReference type="NCBI Taxonomy" id="2666136"/>
    <lineage>
        <taxon>Bacteria</taxon>
        <taxon>Pseudomonadati</taxon>
        <taxon>Bacteroidota</taxon>
        <taxon>Sphingobacteriia</taxon>
        <taxon>Sphingobacteriales</taxon>
        <taxon>Sphingobacteriaceae</taxon>
        <taxon>Pedobacter</taxon>
    </lineage>
</organism>
<reference evidence="1 2" key="1">
    <citation type="submission" date="2019-11" db="EMBL/GenBank/DDBJ databases">
        <authorList>
            <person name="Cheng Q."/>
            <person name="Yang Z."/>
        </authorList>
    </citation>
    <scope>NUCLEOTIDE SEQUENCE [LARGE SCALE GENOMIC DNA]</scope>
    <source>
        <strain evidence="1 2">HX-22-1</strain>
    </source>
</reference>
<sequence>MQQEHNISIEYISLAKEAKADEMVEKEIQGIWPFSFIWQMLQGNW</sequence>
<evidence type="ECO:0000313" key="1">
    <source>
        <dbReference type="EMBL" id="MRX47637.1"/>
    </source>
</evidence>
<dbReference type="AlphaFoldDB" id="A0A7K0FRC4"/>
<dbReference type="EMBL" id="WKJI01000002">
    <property type="protein sequence ID" value="MRX47637.1"/>
    <property type="molecule type" value="Genomic_DNA"/>
</dbReference>